<feature type="coiled-coil region" evidence="9">
    <location>
        <begin position="177"/>
        <end position="225"/>
    </location>
</feature>
<keyword evidence="10" id="KW-1133">Transmembrane helix</keyword>
<feature type="transmembrane region" description="Helical" evidence="10">
    <location>
        <begin position="12"/>
        <end position="33"/>
    </location>
</feature>
<dbReference type="GO" id="GO:0005524">
    <property type="term" value="F:ATP binding"/>
    <property type="evidence" value="ECO:0007669"/>
    <property type="project" value="UniProtKB-KW"/>
</dbReference>
<dbReference type="InterPro" id="IPR011712">
    <property type="entry name" value="Sig_transdc_His_kin_sub3_dim/P"/>
</dbReference>
<dbReference type="EC" id="2.7.13.3" evidence="2"/>
<keyword evidence="3" id="KW-0597">Phosphoprotein</keyword>
<evidence type="ECO:0000313" key="12">
    <source>
        <dbReference type="EMBL" id="HIZ24153.1"/>
    </source>
</evidence>
<keyword evidence="8" id="KW-0902">Two-component regulatory system</keyword>
<dbReference type="InterPro" id="IPR036890">
    <property type="entry name" value="HATPase_C_sf"/>
</dbReference>
<comment type="catalytic activity">
    <reaction evidence="1">
        <text>ATP + protein L-histidine = ADP + protein N-phospho-L-histidine.</text>
        <dbReference type="EC" id="2.7.13.3"/>
    </reaction>
</comment>
<keyword evidence="9" id="KW-0175">Coiled coil</keyword>
<evidence type="ECO:0000256" key="7">
    <source>
        <dbReference type="ARBA" id="ARBA00022840"/>
    </source>
</evidence>
<dbReference type="Pfam" id="PF07730">
    <property type="entry name" value="HisKA_3"/>
    <property type="match status" value="1"/>
</dbReference>
<dbReference type="Proteomes" id="UP000824044">
    <property type="component" value="Unassembled WGS sequence"/>
</dbReference>
<dbReference type="PROSITE" id="PS50109">
    <property type="entry name" value="HIS_KIN"/>
    <property type="match status" value="1"/>
</dbReference>
<keyword evidence="4" id="KW-0808">Transferase</keyword>
<dbReference type="Gene3D" id="1.20.5.1930">
    <property type="match status" value="1"/>
</dbReference>
<evidence type="ECO:0000256" key="6">
    <source>
        <dbReference type="ARBA" id="ARBA00022777"/>
    </source>
</evidence>
<feature type="transmembrane region" description="Helical" evidence="10">
    <location>
        <begin position="157"/>
        <end position="174"/>
    </location>
</feature>
<evidence type="ECO:0000256" key="4">
    <source>
        <dbReference type="ARBA" id="ARBA00022679"/>
    </source>
</evidence>
<keyword evidence="10" id="KW-0812">Transmembrane</keyword>
<dbReference type="EMBL" id="DXBS01000036">
    <property type="protein sequence ID" value="HIZ24153.1"/>
    <property type="molecule type" value="Genomic_DNA"/>
</dbReference>
<dbReference type="InterPro" id="IPR003594">
    <property type="entry name" value="HATPase_dom"/>
</dbReference>
<evidence type="ECO:0000256" key="1">
    <source>
        <dbReference type="ARBA" id="ARBA00000085"/>
    </source>
</evidence>
<name>A0A9D2DW86_9FIRM</name>
<evidence type="ECO:0000256" key="9">
    <source>
        <dbReference type="SAM" id="Coils"/>
    </source>
</evidence>
<protein>
    <recommendedName>
        <fullName evidence="2">histidine kinase</fullName>
        <ecNumber evidence="2">2.7.13.3</ecNumber>
    </recommendedName>
</protein>
<dbReference type="GO" id="GO:0016020">
    <property type="term" value="C:membrane"/>
    <property type="evidence" value="ECO:0007669"/>
    <property type="project" value="InterPro"/>
</dbReference>
<feature type="transmembrane region" description="Helical" evidence="10">
    <location>
        <begin position="78"/>
        <end position="103"/>
    </location>
</feature>
<proteinExistence type="predicted"/>
<gene>
    <name evidence="12" type="ORF">H9812_01570</name>
</gene>
<feature type="domain" description="Histidine kinase" evidence="11">
    <location>
        <begin position="234"/>
        <end position="417"/>
    </location>
</feature>
<evidence type="ECO:0000256" key="10">
    <source>
        <dbReference type="SAM" id="Phobius"/>
    </source>
</evidence>
<dbReference type="CDD" id="cd16917">
    <property type="entry name" value="HATPase_UhpB-NarQ-NarX-like"/>
    <property type="match status" value="1"/>
</dbReference>
<keyword evidence="6 12" id="KW-0418">Kinase</keyword>
<dbReference type="PANTHER" id="PTHR24421">
    <property type="entry name" value="NITRATE/NITRITE SENSOR PROTEIN NARX-RELATED"/>
    <property type="match status" value="1"/>
</dbReference>
<dbReference type="InterPro" id="IPR005467">
    <property type="entry name" value="His_kinase_dom"/>
</dbReference>
<evidence type="ECO:0000313" key="13">
    <source>
        <dbReference type="Proteomes" id="UP000824044"/>
    </source>
</evidence>
<accession>A0A9D2DW86</accession>
<feature type="transmembrane region" description="Helical" evidence="10">
    <location>
        <begin position="45"/>
        <end position="66"/>
    </location>
</feature>
<dbReference type="InterPro" id="IPR050482">
    <property type="entry name" value="Sensor_HK_TwoCompSys"/>
</dbReference>
<evidence type="ECO:0000256" key="3">
    <source>
        <dbReference type="ARBA" id="ARBA00022553"/>
    </source>
</evidence>
<evidence type="ECO:0000256" key="5">
    <source>
        <dbReference type="ARBA" id="ARBA00022741"/>
    </source>
</evidence>
<dbReference type="Gene3D" id="3.30.565.10">
    <property type="entry name" value="Histidine kinase-like ATPase, C-terminal domain"/>
    <property type="match status" value="1"/>
</dbReference>
<dbReference type="AlphaFoldDB" id="A0A9D2DW86"/>
<keyword evidence="7" id="KW-0067">ATP-binding</keyword>
<evidence type="ECO:0000256" key="2">
    <source>
        <dbReference type="ARBA" id="ARBA00012438"/>
    </source>
</evidence>
<evidence type="ECO:0000256" key="8">
    <source>
        <dbReference type="ARBA" id="ARBA00023012"/>
    </source>
</evidence>
<dbReference type="GO" id="GO:0046983">
    <property type="term" value="F:protein dimerization activity"/>
    <property type="evidence" value="ECO:0007669"/>
    <property type="project" value="InterPro"/>
</dbReference>
<feature type="transmembrane region" description="Helical" evidence="10">
    <location>
        <begin position="115"/>
        <end position="136"/>
    </location>
</feature>
<keyword evidence="5" id="KW-0547">Nucleotide-binding</keyword>
<dbReference type="PANTHER" id="PTHR24421:SF10">
    <property type="entry name" value="NITRATE_NITRITE SENSOR PROTEIN NARQ"/>
    <property type="match status" value="1"/>
</dbReference>
<comment type="caution">
    <text evidence="12">The sequence shown here is derived from an EMBL/GenBank/DDBJ whole genome shotgun (WGS) entry which is preliminary data.</text>
</comment>
<dbReference type="SUPFAM" id="SSF55874">
    <property type="entry name" value="ATPase domain of HSP90 chaperone/DNA topoisomerase II/histidine kinase"/>
    <property type="match status" value="1"/>
</dbReference>
<evidence type="ECO:0000259" key="11">
    <source>
        <dbReference type="PROSITE" id="PS50109"/>
    </source>
</evidence>
<dbReference type="Pfam" id="PF02518">
    <property type="entry name" value="HATPase_c"/>
    <property type="match status" value="1"/>
</dbReference>
<organism evidence="12 13">
    <name type="scientific">Candidatus Gallimonas intestinigallinarum</name>
    <dbReference type="NCBI Taxonomy" id="2838604"/>
    <lineage>
        <taxon>Bacteria</taxon>
        <taxon>Bacillati</taxon>
        <taxon>Bacillota</taxon>
        <taxon>Clostridia</taxon>
        <taxon>Candidatus Gallimonas</taxon>
    </lineage>
</organism>
<sequence length="418" mass="46475">MTNRLHQILAFLFKWGSFIIFGLLVFVEFLLLVNNWNAVFFGHVRAFWVLLPVTAFFTIENAVKLWGLKKFTQRIPCYVLDILCLIVLTIFSDGMLISTLYIIILSEFYLGQTSLMGSVAMGVASIVLFLIAFAVSGALKEQNVNIAMLISNGFNDILLMALHFLGFNFVLHIYSTNNEMSAALEEIEESNRRLQAANAELNENRQKLQEAYKNLQEVTVLEERQRIAKDIHDTAGHSITTIIMQTEAAKLVIDSDPEDAKRKIAAANLQARSALEELRESVHLLSGASEQLTLREALMNIIHESTDGTGIVIRADIDDITLCSAKHRFLCNTLKEGISNGLRHGNATAFYFELKKKGDRIAFLLSDNGSGVDGAKLKKGFGLRGMTARVEALGGEVSFESEPDEGFEIHISLPADNL</sequence>
<reference evidence="12" key="1">
    <citation type="journal article" date="2021" name="PeerJ">
        <title>Extensive microbial diversity within the chicken gut microbiome revealed by metagenomics and culture.</title>
        <authorList>
            <person name="Gilroy R."/>
            <person name="Ravi A."/>
            <person name="Getino M."/>
            <person name="Pursley I."/>
            <person name="Horton D.L."/>
            <person name="Alikhan N.F."/>
            <person name="Baker D."/>
            <person name="Gharbi K."/>
            <person name="Hall N."/>
            <person name="Watson M."/>
            <person name="Adriaenssens E.M."/>
            <person name="Foster-Nyarko E."/>
            <person name="Jarju S."/>
            <person name="Secka A."/>
            <person name="Antonio M."/>
            <person name="Oren A."/>
            <person name="Chaudhuri R.R."/>
            <person name="La Ragione R."/>
            <person name="Hildebrand F."/>
            <person name="Pallen M.J."/>
        </authorList>
    </citation>
    <scope>NUCLEOTIDE SEQUENCE</scope>
    <source>
        <strain evidence="12">CHK33-5263</strain>
    </source>
</reference>
<reference evidence="12" key="2">
    <citation type="submission" date="2021-04" db="EMBL/GenBank/DDBJ databases">
        <authorList>
            <person name="Gilroy R."/>
        </authorList>
    </citation>
    <scope>NUCLEOTIDE SEQUENCE</scope>
    <source>
        <strain evidence="12">CHK33-5263</strain>
    </source>
</reference>
<dbReference type="GO" id="GO:0000155">
    <property type="term" value="F:phosphorelay sensor kinase activity"/>
    <property type="evidence" value="ECO:0007669"/>
    <property type="project" value="InterPro"/>
</dbReference>
<keyword evidence="10" id="KW-0472">Membrane</keyword>